<dbReference type="InterPro" id="IPR010920">
    <property type="entry name" value="LSM_dom_sf"/>
</dbReference>
<gene>
    <name evidence="8" type="ORF">RND61_05470</name>
</gene>
<feature type="transmembrane region" description="Helical" evidence="6">
    <location>
        <begin position="85"/>
        <end position="109"/>
    </location>
</feature>
<keyword evidence="3 6" id="KW-1133">Transmembrane helix</keyword>
<keyword evidence="4 6" id="KW-0472">Membrane</keyword>
<dbReference type="PANTHER" id="PTHR30566">
    <property type="entry name" value="YNAI-RELATED MECHANOSENSITIVE ION CHANNEL"/>
    <property type="match status" value="1"/>
</dbReference>
<dbReference type="EMBL" id="JAWCTQ010000004">
    <property type="protein sequence ID" value="MDT9681525.1"/>
    <property type="molecule type" value="Genomic_DNA"/>
</dbReference>
<protein>
    <submittedName>
        <fullName evidence="8">Mechanosensitive ion channel</fullName>
    </submittedName>
</protein>
<dbReference type="SUPFAM" id="SSF50182">
    <property type="entry name" value="Sm-like ribonucleoproteins"/>
    <property type="match status" value="1"/>
</dbReference>
<dbReference type="Gene3D" id="2.30.30.60">
    <property type="match status" value="1"/>
</dbReference>
<sequence>MENVLRPLTVLGGSVVLTLLVGWAADVLLKRADCRHPETPLWGLLRRCRIPLQLLMLAALLRGAYREASWQVIRDHEEGIGRGLTLVLIGAGAWLVVRIAAAVVEATYARYAATTRHADRVRRVRTQVTLIMRIVTAVVGVVAVAAMLLTFPDFRTVGTSMLASAGIIGIVAGVAAQSTLSNVFAGFQIAFGDVVRIGDTVVVDGEWGVVEEVTLTFLTVRTWDERRLTMPVSYFTSRPFENWSRGGAQITGTVYFHLDHAVPVGLMRERLRELLEKSPYWDGRAWSLSVTDTTPSTMVVRAVVTARNADDVWNLRCDVREQLIAWLYEHHPYALPRVATTIAPDRGTEHDRDDDHSLVRDGEGDPVRDGDRDRGPARDRDGGPGWDRDGGSERGRDGDRGPGQGRDGGPWRGWVPGRRA</sequence>
<evidence type="ECO:0000313" key="8">
    <source>
        <dbReference type="EMBL" id="MDT9681525.1"/>
    </source>
</evidence>
<dbReference type="Pfam" id="PF00924">
    <property type="entry name" value="MS_channel_2nd"/>
    <property type="match status" value="1"/>
</dbReference>
<evidence type="ECO:0000256" key="5">
    <source>
        <dbReference type="SAM" id="MobiDB-lite"/>
    </source>
</evidence>
<evidence type="ECO:0000313" key="9">
    <source>
        <dbReference type="Proteomes" id="UP001250181"/>
    </source>
</evidence>
<feature type="compositionally biased region" description="Basic and acidic residues" evidence="5">
    <location>
        <begin position="346"/>
        <end position="400"/>
    </location>
</feature>
<organism evidence="8 9">
    <name type="scientific">Streptomyces tamarix</name>
    <dbReference type="NCBI Taxonomy" id="3078565"/>
    <lineage>
        <taxon>Bacteria</taxon>
        <taxon>Bacillati</taxon>
        <taxon>Actinomycetota</taxon>
        <taxon>Actinomycetes</taxon>
        <taxon>Kitasatosporales</taxon>
        <taxon>Streptomycetaceae</taxon>
        <taxon>Streptomyces</taxon>
    </lineage>
</organism>
<dbReference type="Gene3D" id="1.10.287.1260">
    <property type="match status" value="1"/>
</dbReference>
<evidence type="ECO:0000256" key="2">
    <source>
        <dbReference type="ARBA" id="ARBA00022692"/>
    </source>
</evidence>
<evidence type="ECO:0000256" key="1">
    <source>
        <dbReference type="ARBA" id="ARBA00004370"/>
    </source>
</evidence>
<evidence type="ECO:0000259" key="7">
    <source>
        <dbReference type="Pfam" id="PF00924"/>
    </source>
</evidence>
<evidence type="ECO:0000256" key="4">
    <source>
        <dbReference type="ARBA" id="ARBA00023136"/>
    </source>
</evidence>
<dbReference type="InterPro" id="IPR006685">
    <property type="entry name" value="MscS_channel_2nd"/>
</dbReference>
<keyword evidence="2 6" id="KW-0812">Transmembrane</keyword>
<accession>A0ABU3QFH0</accession>
<name>A0ABU3QFH0_9ACTN</name>
<feature type="transmembrane region" description="Helical" evidence="6">
    <location>
        <begin position="157"/>
        <end position="176"/>
    </location>
</feature>
<feature type="region of interest" description="Disordered" evidence="5">
    <location>
        <begin position="344"/>
        <end position="420"/>
    </location>
</feature>
<feature type="domain" description="Mechanosensitive ion channel MscS" evidence="7">
    <location>
        <begin position="179"/>
        <end position="245"/>
    </location>
</feature>
<keyword evidence="9" id="KW-1185">Reference proteome</keyword>
<comment type="caution">
    <text evidence="8">The sequence shown here is derived from an EMBL/GenBank/DDBJ whole genome shotgun (WGS) entry which is preliminary data.</text>
</comment>
<comment type="subcellular location">
    <subcellularLocation>
        <location evidence="1">Membrane</location>
    </subcellularLocation>
</comment>
<proteinExistence type="predicted"/>
<feature type="compositionally biased region" description="Gly residues" evidence="5">
    <location>
        <begin position="401"/>
        <end position="411"/>
    </location>
</feature>
<evidence type="ECO:0000256" key="6">
    <source>
        <dbReference type="SAM" id="Phobius"/>
    </source>
</evidence>
<feature type="transmembrane region" description="Helical" evidence="6">
    <location>
        <begin position="130"/>
        <end position="151"/>
    </location>
</feature>
<dbReference type="RefSeq" id="WP_315876553.1">
    <property type="nucleotide sequence ID" value="NZ_JAWCTQ010000004.1"/>
</dbReference>
<feature type="transmembrane region" description="Helical" evidence="6">
    <location>
        <begin position="6"/>
        <end position="29"/>
    </location>
</feature>
<reference evidence="8 9" key="1">
    <citation type="submission" date="2023-09" db="EMBL/GenBank/DDBJ databases">
        <title>Streptomyces sp. nov.: A antagonism against Alternaria gaisen Producing Streptochlin, Isolated from Tamarix root soil.</title>
        <authorList>
            <person name="Chen Y."/>
        </authorList>
    </citation>
    <scope>NUCLEOTIDE SEQUENCE [LARGE SCALE GENOMIC DNA]</scope>
    <source>
        <strain evidence="8 9">TRM76323</strain>
    </source>
</reference>
<dbReference type="Proteomes" id="UP001250181">
    <property type="component" value="Unassembled WGS sequence"/>
</dbReference>
<dbReference type="PANTHER" id="PTHR30566:SF25">
    <property type="entry name" value="INNER MEMBRANE PROTEIN"/>
    <property type="match status" value="1"/>
</dbReference>
<dbReference type="InterPro" id="IPR023408">
    <property type="entry name" value="MscS_beta-dom_sf"/>
</dbReference>
<evidence type="ECO:0000256" key="3">
    <source>
        <dbReference type="ARBA" id="ARBA00022989"/>
    </source>
</evidence>